<dbReference type="CDD" id="cd00067">
    <property type="entry name" value="GAL4"/>
    <property type="match status" value="1"/>
</dbReference>
<dbReference type="InterPro" id="IPR051127">
    <property type="entry name" value="Fungal_SecMet_Regulators"/>
</dbReference>
<dbReference type="Gene3D" id="4.10.240.10">
    <property type="entry name" value="Zn(2)-C6 fungal-type DNA-binding domain"/>
    <property type="match status" value="1"/>
</dbReference>
<dbReference type="HOGENOM" id="CLU_008511_1_0_1"/>
<keyword evidence="9" id="KW-1185">Reference proteome</keyword>
<evidence type="ECO:0000256" key="3">
    <source>
        <dbReference type="ARBA" id="ARBA00023125"/>
    </source>
</evidence>
<dbReference type="RefSeq" id="XP_013319738.1">
    <property type="nucleotide sequence ID" value="XM_013464284.1"/>
</dbReference>
<feature type="region of interest" description="Disordered" evidence="6">
    <location>
        <begin position="1"/>
        <end position="33"/>
    </location>
</feature>
<keyword evidence="4" id="KW-0804">Transcription</keyword>
<evidence type="ECO:0000313" key="8">
    <source>
        <dbReference type="EMBL" id="KIW59154.1"/>
    </source>
</evidence>
<reference evidence="8 9" key="1">
    <citation type="submission" date="2015-01" db="EMBL/GenBank/DDBJ databases">
        <title>The Genome Sequence of Exophiala xenobiotica CBS118157.</title>
        <authorList>
            <consortium name="The Broad Institute Genomics Platform"/>
            <person name="Cuomo C."/>
            <person name="de Hoog S."/>
            <person name="Gorbushina A."/>
            <person name="Stielow B."/>
            <person name="Teixiera M."/>
            <person name="Abouelleil A."/>
            <person name="Chapman S.B."/>
            <person name="Priest M."/>
            <person name="Young S.K."/>
            <person name="Wortman J."/>
            <person name="Nusbaum C."/>
            <person name="Birren B."/>
        </authorList>
    </citation>
    <scope>NUCLEOTIDE SEQUENCE [LARGE SCALE GENOMIC DNA]</scope>
    <source>
        <strain evidence="8 9">CBS 118157</strain>
    </source>
</reference>
<dbReference type="GO" id="GO:0006351">
    <property type="term" value="P:DNA-templated transcription"/>
    <property type="evidence" value="ECO:0007669"/>
    <property type="project" value="InterPro"/>
</dbReference>
<dbReference type="Pfam" id="PF00172">
    <property type="entry name" value="Zn_clus"/>
    <property type="match status" value="1"/>
</dbReference>
<sequence>MDQRAREPQIEPSSRLSKGSDVSHGFDESTPRKRRKIALACDQCRVRKTRCDGVKPVCGECLQRANRSDPCRYKNAQTDPEQEEYVRSLHLRIHQLECANISLKSRLKTSQSGDTGQAAGLTVTPVSENAAQHVFTNPAPQPAAPPPTRAHLQEEEVGPVDAMGANSTIEPDDQGRDSRYYGSSSTVSFMQQVYGTVLNGGTSSNSASQLGNPPRKNAVAKRDRVWVLQDMEQLSLLPRPLMDRALNCYWDRVYHLYPFIHKPTFMRAYEQLWQPNPSESELNTPEAGLGGSLEYGPHSTVFHCALNAMLALSMQFMDTPLNDRRKLEDLFAKKARDLCHLDLLDDGSLAVIQTLLIMTQYLQSTPFPNRCWNCIGITCRLAQSLGLYVETLQAVNRMSPLEVEMRRRVWYGCVTLDAVVSMTLGRPLMLSNSNHIPLPQAVDDEYLSSPDRQPAGHVSWVEFFVQTIKLYNMLAEVVSHMYTISPSRQANPSRNSEKCTGFGSFAFIQEMDTAISAFEDGIPDHLHWERRQRLPMHIKAVKVFEMQTSVLLARFLHLHILLYRPALTRYCQQVCAREVSKTPICEGMSTRRSDVSLIVARGLTTACVDNSIHLIEQVHLRSTTAATGAWWYNLYYARTAGIVVLLAMICDSIIESAGWAKLAESWNKCKGTLSALQVFSPTAASCLRGMEKLHQHILMYKHKQNLEASMNFGVDLNASTTPRVGEEDLLPQPETIAHRQPFEPINEELFEDLGNLDWPNYLEASMLDDIFSFDFANMNPSA</sequence>
<dbReference type="InterPro" id="IPR007219">
    <property type="entry name" value="XnlR_reg_dom"/>
</dbReference>
<dbReference type="GeneID" id="25325535"/>
<dbReference type="InterPro" id="IPR036864">
    <property type="entry name" value="Zn2-C6_fun-type_DNA-bd_sf"/>
</dbReference>
<dbReference type="EMBL" id="KN847318">
    <property type="protein sequence ID" value="KIW59154.1"/>
    <property type="molecule type" value="Genomic_DNA"/>
</dbReference>
<dbReference type="GO" id="GO:0000978">
    <property type="term" value="F:RNA polymerase II cis-regulatory region sequence-specific DNA binding"/>
    <property type="evidence" value="ECO:0007669"/>
    <property type="project" value="TreeGrafter"/>
</dbReference>
<dbReference type="GO" id="GO:0008270">
    <property type="term" value="F:zinc ion binding"/>
    <property type="evidence" value="ECO:0007669"/>
    <property type="project" value="InterPro"/>
</dbReference>
<evidence type="ECO:0000256" key="4">
    <source>
        <dbReference type="ARBA" id="ARBA00023163"/>
    </source>
</evidence>
<keyword evidence="1" id="KW-0479">Metal-binding</keyword>
<proteinExistence type="predicted"/>
<dbReference type="OrthoDB" id="424974at2759"/>
<accession>A0A0D2FGA7</accession>
<feature type="region of interest" description="Disordered" evidence="6">
    <location>
        <begin position="159"/>
        <end position="182"/>
    </location>
</feature>
<dbReference type="PROSITE" id="PS50048">
    <property type="entry name" value="ZN2_CY6_FUNGAL_2"/>
    <property type="match status" value="1"/>
</dbReference>
<evidence type="ECO:0000313" key="9">
    <source>
        <dbReference type="Proteomes" id="UP000054342"/>
    </source>
</evidence>
<dbReference type="PANTHER" id="PTHR47424">
    <property type="entry name" value="REGULATORY PROTEIN GAL4"/>
    <property type="match status" value="1"/>
</dbReference>
<feature type="domain" description="Zn(2)-C6 fungal-type" evidence="7">
    <location>
        <begin position="40"/>
        <end position="73"/>
    </location>
</feature>
<evidence type="ECO:0000259" key="7">
    <source>
        <dbReference type="PROSITE" id="PS50048"/>
    </source>
</evidence>
<dbReference type="PANTHER" id="PTHR47424:SF3">
    <property type="entry name" value="REGULATORY PROTEIN GAL4"/>
    <property type="match status" value="1"/>
</dbReference>
<evidence type="ECO:0000256" key="5">
    <source>
        <dbReference type="ARBA" id="ARBA00023242"/>
    </source>
</evidence>
<dbReference type="Proteomes" id="UP000054342">
    <property type="component" value="Unassembled WGS sequence"/>
</dbReference>
<dbReference type="SMART" id="SM00906">
    <property type="entry name" value="Fungal_trans"/>
    <property type="match status" value="1"/>
</dbReference>
<dbReference type="STRING" id="348802.A0A0D2FGA7"/>
<gene>
    <name evidence="8" type="ORF">PV05_03627</name>
</gene>
<dbReference type="GO" id="GO:0000981">
    <property type="term" value="F:DNA-binding transcription factor activity, RNA polymerase II-specific"/>
    <property type="evidence" value="ECO:0007669"/>
    <property type="project" value="InterPro"/>
</dbReference>
<evidence type="ECO:0000256" key="6">
    <source>
        <dbReference type="SAM" id="MobiDB-lite"/>
    </source>
</evidence>
<dbReference type="Pfam" id="PF04082">
    <property type="entry name" value="Fungal_trans"/>
    <property type="match status" value="1"/>
</dbReference>
<protein>
    <recommendedName>
        <fullName evidence="7">Zn(2)-C6 fungal-type domain-containing protein</fullName>
    </recommendedName>
</protein>
<dbReference type="SUPFAM" id="SSF57701">
    <property type="entry name" value="Zn2/Cys6 DNA-binding domain"/>
    <property type="match status" value="1"/>
</dbReference>
<keyword evidence="2" id="KW-0805">Transcription regulation</keyword>
<dbReference type="GO" id="GO:0000435">
    <property type="term" value="P:positive regulation of transcription from RNA polymerase II promoter by galactose"/>
    <property type="evidence" value="ECO:0007669"/>
    <property type="project" value="TreeGrafter"/>
</dbReference>
<keyword evidence="5" id="KW-0539">Nucleus</keyword>
<name>A0A0D2FGA7_9EURO</name>
<dbReference type="InterPro" id="IPR001138">
    <property type="entry name" value="Zn2Cys6_DnaBD"/>
</dbReference>
<organism evidence="8 9">
    <name type="scientific">Exophiala xenobiotica</name>
    <dbReference type="NCBI Taxonomy" id="348802"/>
    <lineage>
        <taxon>Eukaryota</taxon>
        <taxon>Fungi</taxon>
        <taxon>Dikarya</taxon>
        <taxon>Ascomycota</taxon>
        <taxon>Pezizomycotina</taxon>
        <taxon>Eurotiomycetes</taxon>
        <taxon>Chaetothyriomycetidae</taxon>
        <taxon>Chaetothyriales</taxon>
        <taxon>Herpotrichiellaceae</taxon>
        <taxon>Exophiala</taxon>
    </lineage>
</organism>
<dbReference type="CDD" id="cd12148">
    <property type="entry name" value="fungal_TF_MHR"/>
    <property type="match status" value="1"/>
</dbReference>
<keyword evidence="3" id="KW-0238">DNA-binding</keyword>
<dbReference type="GO" id="GO:0005634">
    <property type="term" value="C:nucleus"/>
    <property type="evidence" value="ECO:0007669"/>
    <property type="project" value="TreeGrafter"/>
</dbReference>
<dbReference type="AlphaFoldDB" id="A0A0D2FGA7"/>
<evidence type="ECO:0000256" key="2">
    <source>
        <dbReference type="ARBA" id="ARBA00023015"/>
    </source>
</evidence>
<dbReference type="SMART" id="SM00066">
    <property type="entry name" value="GAL4"/>
    <property type="match status" value="1"/>
</dbReference>
<evidence type="ECO:0000256" key="1">
    <source>
        <dbReference type="ARBA" id="ARBA00022723"/>
    </source>
</evidence>